<dbReference type="PANTHER" id="PTHR32329:SF2">
    <property type="entry name" value="BIFUNCTIONAL PROTEIN [INCLUDES 2-HYDROXYACYL-COA DEHYDRATASE (N-TER) AND ITS ACTIVATOR DOMAIN (C_TERM)"/>
    <property type="match status" value="1"/>
</dbReference>
<dbReference type="STRING" id="1009370.ALO_21841"/>
<dbReference type="Pfam" id="PF09989">
    <property type="entry name" value="DUF2229"/>
    <property type="match status" value="1"/>
</dbReference>
<dbReference type="Proteomes" id="UP000003240">
    <property type="component" value="Unassembled WGS sequence"/>
</dbReference>
<evidence type="ECO:0000313" key="2">
    <source>
        <dbReference type="EMBL" id="EGO61747.1"/>
    </source>
</evidence>
<dbReference type="InterPro" id="IPR018709">
    <property type="entry name" value="CoA_activase_DUF2229"/>
</dbReference>
<dbReference type="AlphaFoldDB" id="F7NQG9"/>
<evidence type="ECO:0000259" key="1">
    <source>
        <dbReference type="Pfam" id="PF09989"/>
    </source>
</evidence>
<name>F7NQG9_9FIRM</name>
<dbReference type="eggNOG" id="COG3580">
    <property type="taxonomic scope" value="Bacteria"/>
</dbReference>
<comment type="caution">
    <text evidence="2">The sequence shown here is derived from an EMBL/GenBank/DDBJ whole genome shotgun (WGS) entry which is preliminary data.</text>
</comment>
<dbReference type="InterPro" id="IPR051805">
    <property type="entry name" value="Dehydratase_Activator_Redct"/>
</dbReference>
<sequence>MGIRVGLPQGLLFYQHGEVWAEFLRQLGAEVVLSGQTTRRTLDLGGVLAEVCLPVKVYFGHVCALYNQVDYLFVPRMVSETKGKYNCPEMIGIPDMIRSNLSQMPPLLDVLVSSAQRQGQMWQAVIETGRRLGVGLTASLMAWHRACCLRQSAQGLTSQKVSPIYSLSRLSPTSTLETVQKGSDARKVEDVRETVRLQGTSKRAPADLTTQMGPFQRSPLVALIGHAYILYDPQVSMNVIAKLERQGLRVVTPRMVPARDAARGARVFGKEIFWTYSHHMAGAAIALMQAPLPVDGVIFMTSFSCGPDALIGELIQQYAQSCRIPCMTLSMDEHTAEAGFDTRVEAFADMLMLRWQP</sequence>
<feature type="domain" description="DUF2229" evidence="1">
    <location>
        <begin position="4"/>
        <end position="256"/>
    </location>
</feature>
<reference evidence="2 3" key="1">
    <citation type="journal article" date="2011" name="EMBO J.">
        <title>Structural diversity of bacterial flagellar motors.</title>
        <authorList>
            <person name="Chen S."/>
            <person name="Beeby M."/>
            <person name="Murphy G.E."/>
            <person name="Leadbetter J.R."/>
            <person name="Hendrixson D.R."/>
            <person name="Briegel A."/>
            <person name="Li Z."/>
            <person name="Shi J."/>
            <person name="Tocheva E.I."/>
            <person name="Muller A."/>
            <person name="Dobro M.J."/>
            <person name="Jensen G.J."/>
        </authorList>
    </citation>
    <scope>NUCLEOTIDE SEQUENCE [LARGE SCALE GENOMIC DNA]</scope>
    <source>
        <strain evidence="2 3">DSM 6540</strain>
    </source>
</reference>
<dbReference type="RefSeq" id="WP_004100219.1">
    <property type="nucleotide sequence ID" value="NZ_AFGF01000294.1"/>
</dbReference>
<dbReference type="Gene3D" id="3.40.50.11900">
    <property type="match status" value="1"/>
</dbReference>
<dbReference type="EMBL" id="AFGF01000294">
    <property type="protein sequence ID" value="EGO61747.1"/>
    <property type="molecule type" value="Genomic_DNA"/>
</dbReference>
<proteinExistence type="predicted"/>
<accession>F7NQG9</accession>
<protein>
    <recommendedName>
        <fullName evidence="1">DUF2229 domain-containing protein</fullName>
    </recommendedName>
</protein>
<dbReference type="PANTHER" id="PTHR32329">
    <property type="entry name" value="BIFUNCTIONAL PROTEIN [INCLUDES 2-HYDROXYACYL-COA DEHYDRATASE (N-TER) AND ITS ACTIVATOR DOMAIN (C_TERM)-RELATED"/>
    <property type="match status" value="1"/>
</dbReference>
<organism evidence="2 3">
    <name type="scientific">Acetonema longum DSM 6540</name>
    <dbReference type="NCBI Taxonomy" id="1009370"/>
    <lineage>
        <taxon>Bacteria</taxon>
        <taxon>Bacillati</taxon>
        <taxon>Bacillota</taxon>
        <taxon>Negativicutes</taxon>
        <taxon>Acetonemataceae</taxon>
        <taxon>Acetonema</taxon>
    </lineage>
</organism>
<dbReference type="OrthoDB" id="9780120at2"/>
<evidence type="ECO:0000313" key="3">
    <source>
        <dbReference type="Proteomes" id="UP000003240"/>
    </source>
</evidence>
<keyword evidence="3" id="KW-1185">Reference proteome</keyword>
<gene>
    <name evidence="2" type="ORF">ALO_21841</name>
</gene>